<organism evidence="1 2">
    <name type="scientific">Hypsibius exemplaris</name>
    <name type="common">Freshwater tardigrade</name>
    <dbReference type="NCBI Taxonomy" id="2072580"/>
    <lineage>
        <taxon>Eukaryota</taxon>
        <taxon>Metazoa</taxon>
        <taxon>Ecdysozoa</taxon>
        <taxon>Tardigrada</taxon>
        <taxon>Eutardigrada</taxon>
        <taxon>Parachela</taxon>
        <taxon>Hypsibioidea</taxon>
        <taxon>Hypsibiidae</taxon>
        <taxon>Hypsibius</taxon>
    </lineage>
</organism>
<proteinExistence type="predicted"/>
<dbReference type="Proteomes" id="UP000192578">
    <property type="component" value="Unassembled WGS sequence"/>
</dbReference>
<evidence type="ECO:0000313" key="2">
    <source>
        <dbReference type="Proteomes" id="UP000192578"/>
    </source>
</evidence>
<comment type="caution">
    <text evidence="1">The sequence shown here is derived from an EMBL/GenBank/DDBJ whole genome shotgun (WGS) entry which is preliminary data.</text>
</comment>
<reference evidence="2" key="1">
    <citation type="submission" date="2017-01" db="EMBL/GenBank/DDBJ databases">
        <title>Comparative genomics of anhydrobiosis in the tardigrade Hypsibius dujardini.</title>
        <authorList>
            <person name="Yoshida Y."/>
            <person name="Koutsovoulos G."/>
            <person name="Laetsch D."/>
            <person name="Stevens L."/>
            <person name="Kumar S."/>
            <person name="Horikawa D."/>
            <person name="Ishino K."/>
            <person name="Komine S."/>
            <person name="Tomita M."/>
            <person name="Blaxter M."/>
            <person name="Arakawa K."/>
        </authorList>
    </citation>
    <scope>NUCLEOTIDE SEQUENCE [LARGE SCALE GENOMIC DNA]</scope>
    <source>
        <strain evidence="2">Z151</strain>
    </source>
</reference>
<sequence>MLQLWKPLVRDCPKNKETFKEFVQVNEPSKREQLFSLQEMANDTNADEPVALTDQVEESQNDSLPEAVVIPTERLKFIRYRRELFEFEATFMQMAAIDKH</sequence>
<accession>A0A1W0WHQ6</accession>
<evidence type="ECO:0000313" key="1">
    <source>
        <dbReference type="EMBL" id="OQV14719.1"/>
    </source>
</evidence>
<protein>
    <submittedName>
        <fullName evidence="1">Uncharacterized protein</fullName>
    </submittedName>
</protein>
<dbReference type="EMBL" id="MTYJ01000100">
    <property type="protein sequence ID" value="OQV14719.1"/>
    <property type="molecule type" value="Genomic_DNA"/>
</dbReference>
<name>A0A1W0WHQ6_HYPEX</name>
<gene>
    <name evidence="1" type="ORF">BV898_11091</name>
</gene>
<keyword evidence="2" id="KW-1185">Reference proteome</keyword>
<dbReference type="AlphaFoldDB" id="A0A1W0WHQ6"/>